<accession>A0AB38D1I3</accession>
<evidence type="ECO:0000259" key="1">
    <source>
        <dbReference type="SMART" id="SM00635"/>
    </source>
</evidence>
<proteinExistence type="predicted"/>
<name>A0AB38D1I3_9MYCO</name>
<sequence>MVDFYTLKDAQADLAIAPLNLTVLLAPYSVAPALTLESPTDGSLAVPAGYKSVGHFEKKAGLTLGNEFDSKDIEAYGEPEPIRTIINKRTTTFEFSMFQNQRNVLELIWTQDFSHIQPSEFGGVVLEAPKVPKNIYYRAILVGLDDRNDREVWTYWLMPKVKLDKIDNQTLNDDNVIEYKPTMKAFRDDTVGYSVAQGFAGPGWRDLVATAGFGQALTAIDATPATASLTVASGASHTVQLLVEGDNGINYTPDVTFTSSAPAIASVSASGLVTGVAAGSATITAKKGATLTDTVSVTVT</sequence>
<dbReference type="InterPro" id="IPR003343">
    <property type="entry name" value="Big_2"/>
</dbReference>
<gene>
    <name evidence="2" type="ORF">SAMEA2070301_03380</name>
</gene>
<evidence type="ECO:0000313" key="3">
    <source>
        <dbReference type="Proteomes" id="UP000185210"/>
    </source>
</evidence>
<dbReference type="Pfam" id="PF02368">
    <property type="entry name" value="Big_2"/>
    <property type="match status" value="1"/>
</dbReference>
<organism evidence="2 3">
    <name type="scientific">Mycobacteroides abscessus subsp. abscessus</name>
    <dbReference type="NCBI Taxonomy" id="1185650"/>
    <lineage>
        <taxon>Bacteria</taxon>
        <taxon>Bacillati</taxon>
        <taxon>Actinomycetota</taxon>
        <taxon>Actinomycetes</taxon>
        <taxon>Mycobacteriales</taxon>
        <taxon>Mycobacteriaceae</taxon>
        <taxon>Mycobacteroides</taxon>
        <taxon>Mycobacteroides abscessus</taxon>
    </lineage>
</organism>
<dbReference type="EMBL" id="FSHM01000004">
    <property type="protein sequence ID" value="SIB24772.1"/>
    <property type="molecule type" value="Genomic_DNA"/>
</dbReference>
<protein>
    <submittedName>
        <fullName evidence="2">Bacterial Ig-like domain (Group 2)</fullName>
    </submittedName>
</protein>
<dbReference type="RefSeq" id="WP_074293037.1">
    <property type="nucleotide sequence ID" value="NZ_FRZT01000017.1"/>
</dbReference>
<dbReference type="Gene3D" id="2.60.40.1080">
    <property type="match status" value="1"/>
</dbReference>
<dbReference type="SMART" id="SM00635">
    <property type="entry name" value="BID_2"/>
    <property type="match status" value="1"/>
</dbReference>
<dbReference type="InterPro" id="IPR008964">
    <property type="entry name" value="Invasin/intimin_cell_adhesion"/>
</dbReference>
<reference evidence="2 3" key="1">
    <citation type="submission" date="2016-11" db="EMBL/GenBank/DDBJ databases">
        <authorList>
            <consortium name="Pathogen Informatics"/>
        </authorList>
    </citation>
    <scope>NUCLEOTIDE SEQUENCE [LARGE SCALE GENOMIC DNA]</scope>
    <source>
        <strain evidence="2 3">104</strain>
    </source>
</reference>
<evidence type="ECO:0000313" key="2">
    <source>
        <dbReference type="EMBL" id="SIB24772.1"/>
    </source>
</evidence>
<dbReference type="SUPFAM" id="SSF49373">
    <property type="entry name" value="Invasin/intimin cell-adhesion fragments"/>
    <property type="match status" value="1"/>
</dbReference>
<comment type="caution">
    <text evidence="2">The sequence shown here is derived from an EMBL/GenBank/DDBJ whole genome shotgun (WGS) entry which is preliminary data.</text>
</comment>
<dbReference type="AlphaFoldDB" id="A0AB38D1I3"/>
<feature type="domain" description="BIG2" evidence="1">
    <location>
        <begin position="216"/>
        <end position="297"/>
    </location>
</feature>
<dbReference type="Proteomes" id="UP000185210">
    <property type="component" value="Unassembled WGS sequence"/>
</dbReference>